<dbReference type="AlphaFoldDB" id="J7L827"/>
<dbReference type="KEGG" id="nal:B005_2253"/>
<dbReference type="EMBL" id="CP003788">
    <property type="protein sequence ID" value="AFR06602.1"/>
    <property type="molecule type" value="Genomic_DNA"/>
</dbReference>
<dbReference type="PATRIC" id="fig|1205910.3.peg.2121"/>
<evidence type="ECO:0000313" key="3">
    <source>
        <dbReference type="Proteomes" id="UP000003779"/>
    </source>
</evidence>
<gene>
    <name evidence="2" type="ordered locus">B005_2253</name>
</gene>
<dbReference type="STRING" id="1205910.B005_2253"/>
<accession>J7L827</accession>
<sequence>MGRPRHTPEPGSGGGGYRRPKTRARKNIPYPRHGRHRSP</sequence>
<dbReference type="Proteomes" id="UP000003779">
    <property type="component" value="Chromosome"/>
</dbReference>
<feature type="compositionally biased region" description="Basic residues" evidence="1">
    <location>
        <begin position="18"/>
        <end position="39"/>
    </location>
</feature>
<protein>
    <submittedName>
        <fullName evidence="2">Uncharacterized protein</fullName>
    </submittedName>
</protein>
<evidence type="ECO:0000313" key="2">
    <source>
        <dbReference type="EMBL" id="AFR06602.1"/>
    </source>
</evidence>
<proteinExistence type="predicted"/>
<reference evidence="3" key="2">
    <citation type="submission" date="2012-08" db="EMBL/GenBank/DDBJ databases">
        <title>Whole-genome sequence of Nocardiopsis alba strain ATCC BAA-2165 associated with honeybees.</title>
        <authorList>
            <person name="Qiao J."/>
            <person name="Chen L."/>
            <person name="Li Y."/>
            <person name="Wang J."/>
            <person name="Zhang W."/>
            <person name="Chen S."/>
        </authorList>
    </citation>
    <scope>NUCLEOTIDE SEQUENCE [LARGE SCALE GENOMIC DNA]</scope>
    <source>
        <strain evidence="3">ATCC BAA-2165 / BE74</strain>
    </source>
</reference>
<evidence type="ECO:0000256" key="1">
    <source>
        <dbReference type="SAM" id="MobiDB-lite"/>
    </source>
</evidence>
<reference evidence="2 3" key="1">
    <citation type="journal article" date="2012" name="J. Bacteriol.">
        <title>Whole-Genome Sequence of Nocardiopsis alba Strain ATCC BAA-2165, Associated with Honeybees.</title>
        <authorList>
            <person name="Qiao J."/>
            <person name="Chen L."/>
            <person name="Li Y."/>
            <person name="Wang J."/>
            <person name="Zhang W."/>
            <person name="Chen S."/>
        </authorList>
    </citation>
    <scope>NUCLEOTIDE SEQUENCE [LARGE SCALE GENOMIC DNA]</scope>
    <source>
        <strain evidence="3">ATCC BAA-2165 / BE74</strain>
    </source>
</reference>
<feature type="region of interest" description="Disordered" evidence="1">
    <location>
        <begin position="1"/>
        <end position="39"/>
    </location>
</feature>
<dbReference type="HOGENOM" id="CLU_3313510_0_0_11"/>
<name>J7L827_NOCAA</name>
<organism evidence="2 3">
    <name type="scientific">Nocardiopsis alba (strain ATCC BAA-2165 / BE74)</name>
    <dbReference type="NCBI Taxonomy" id="1205910"/>
    <lineage>
        <taxon>Bacteria</taxon>
        <taxon>Bacillati</taxon>
        <taxon>Actinomycetota</taxon>
        <taxon>Actinomycetes</taxon>
        <taxon>Streptosporangiales</taxon>
        <taxon>Nocardiopsidaceae</taxon>
        <taxon>Nocardiopsis</taxon>
    </lineage>
</organism>